<dbReference type="SUPFAM" id="SSF69318">
    <property type="entry name" value="Integrin alpha N-terminal domain"/>
    <property type="match status" value="3"/>
</dbReference>
<feature type="domain" description="HYR" evidence="4">
    <location>
        <begin position="1094"/>
        <end position="1174"/>
    </location>
</feature>
<dbReference type="PANTHER" id="PTHR24273">
    <property type="entry name" value="FI04643P-RELATED"/>
    <property type="match status" value="1"/>
</dbReference>
<evidence type="ECO:0000259" key="4">
    <source>
        <dbReference type="PROSITE" id="PS50825"/>
    </source>
</evidence>
<dbReference type="Proteomes" id="UP000317289">
    <property type="component" value="Unassembled WGS sequence"/>
</dbReference>
<dbReference type="InterPro" id="IPR028994">
    <property type="entry name" value="Integrin_alpha_N"/>
</dbReference>
<dbReference type="Pfam" id="PF02494">
    <property type="entry name" value="HYR"/>
    <property type="match status" value="7"/>
</dbReference>
<organism evidence="5 6">
    <name type="scientific">Flavobacterium resistens</name>
    <dbReference type="NCBI Taxonomy" id="443612"/>
    <lineage>
        <taxon>Bacteria</taxon>
        <taxon>Pseudomonadati</taxon>
        <taxon>Bacteroidota</taxon>
        <taxon>Flavobacteriia</taxon>
        <taxon>Flavobacteriales</taxon>
        <taxon>Flavobacteriaceae</taxon>
        <taxon>Flavobacterium</taxon>
    </lineage>
</organism>
<dbReference type="EMBL" id="FXTA01000006">
    <property type="protein sequence ID" value="SMO90695.1"/>
    <property type="molecule type" value="Genomic_DNA"/>
</dbReference>
<evidence type="ECO:0000256" key="1">
    <source>
        <dbReference type="ARBA" id="ARBA00022729"/>
    </source>
</evidence>
<dbReference type="InterPro" id="IPR026341">
    <property type="entry name" value="T9SS_type_B"/>
</dbReference>
<evidence type="ECO:0000313" key="5">
    <source>
        <dbReference type="EMBL" id="SMO90695.1"/>
    </source>
</evidence>
<name>A0A521F3D3_9FLAO</name>
<dbReference type="OrthoDB" id="9805017at2"/>
<accession>A0A521F3D3</accession>
<dbReference type="GO" id="GO:0007155">
    <property type="term" value="P:cell adhesion"/>
    <property type="evidence" value="ECO:0007669"/>
    <property type="project" value="InterPro"/>
</dbReference>
<sequence>MKRGKTYNSRMKNITIVFKKATRFPILLTAFFAGITAYSQNGCPQIPMSALQGFNGFSVEGKAAADDLGKSVKSAGDINNDGIDDVMIGAPNVDFGGNANVGEIYVIFGKAGLSISTFDVTTLNGTNGFVIRGVNANERLGAVISDAGDLNNDGIDDIIIGNKIGNQATAYVFYGSSSPFLPLYNRTDLNTSNSAAFLVNSATYTEIVDVSKAGDMNHDGISDVLLTIDGGFYVHYVIVFGKTGLTNLNTNTLNGSDGFIIGGYHISFLGTTAVGHNAGDINNDGRDDLIFGLPGFSDGGYSSNGRAVVWFGKSTPYAALYSLDTMGATEGFAITGTGDYNYLGSSVAGVKDFNADGIDDVLISGYGKTINGAAQAGEAIVLFGRSTAFPAIFSNSTLNASTAVIFQGKNAYEYFGYKVNSVRDINNDGKNDIIIAAKKGGRANNGAAYVVFGGTTAAGIMSGDQITGAKGYQVFNDESYYSFYNFGIDVSGIGDINADGTNDFAVGANGTNAIYGLKGKAYIFYGEKTDRTDAVPPVIYCPTGLELYANSTLPNYVHNLGIISDNCTDINDLVFTQNPPEGTLFTADTNVTITIKDESGNVNSCTFLVKLKTNIPVFDCKTPYLRHTDLDGKIGFTVYGEKAAGSAGASVNTAGDVNGDGITDFIIGAPGTYDSTSGQYENIYRILNGAGYVVYGTAAGFPPNIDLALLNGTNGFIIRNDLPQTNFPVTGYDVSVAGDINGDGIGDFMISDPYRHTTYGNEVGHVYVVFGKASGFPAEFFLSSLNGTNGFALIGTTGYSAVGINITALGDINGDGIDDLGTVDNGSGWQAGNVFVVYGSPSAFPAVLRTNQINGANGFLIKGDATAGTTGRQISGLGDVNGDGIPDIGIGTGDASPAIRKYVVFGRSSNFPASLSTADLNGTNGFIIENSVDPLFEGMGIDKGGDMNGDGIGDILITGNYVLFGKNSFPAKIDLKDLNGTNGTKFLNNGFSEVFSGGGDFNKDGFDDFLYRFGHGFTIYYGKSTWTGTVDINTLTLKDGISMNSFYPGALNFAGDINHDGIDDIIVGTSSHYYSIQPNYLPGYAYVIYGKKIEDNQKPVITNCPVNQNLNIGDAIPDYKTTITVTDNCDTNPLIEQTPIPGTIYTGGTQTITLKATDAKTNFEICTFTISSGSDILPPSLTCPGDQQLACGSLVPNYLNQLIVSDDTDTSIDVTQFPGAGSTFFDGMQINFTAKDDAGNESHCSITLTASGADNLPPTFTCPTNVTLNCGDVTPNYAIDPMMNLADNCSETVHYEMTPADGTPFYDGMPIHIKYTDESGNSSYCDFIVHNATPDITKPVIACTGNKTLACGNVLPDYRSSVTAADNCAGTITYTQNPAPGSSFTSGMTVTITATDVSGNYSDCSFVVNASADVTKPVITCIGNQTLACNSTIPDYRNLISVTDNCDTSPILTQNPVAGSVFTTGMTVTITATDVSGNYSDCSFIINTSADVTKPVITCIGNQTLSCNSTIPDYRNFISVTDNCDTSPILTQNPVAGSPFTSGMTVTITATDVSGNYSDCSFIVNASADVTKPVITCIGNQTLSCNSTIPDYRNLISVTDNCDTSPILTQNPVAGSPFTSGMTVTITATDVSGNYSDCSFIVNASADVTKPVITCIGNQTLSCNSTIPDYRNLISVTDNCDTSPILMQNPIAGSPFTTGMTVTITATDASGNYSDCSFIVNASADVTKPVITCIGNQILACNSTIPDYKNLISVTDNCDASPILTQNPVAGSPFTTGMVVTITATDASGNYSDCSFIVNTSADVTKPVITCVGNQTLSCNSTIPDYRNLISVTDNCDASPILTQNPVAGSPFTTGMIITITATDASGNYSDCGFIINASADVTKPVITCIGNQELSCGSVIPDYTPLVTANDNCDASPIITQSPAAGSVFTSGMTVKLTATDVSGNYADCTFIINASADVTAPVITCIENQNLNFGTPLPDYRSMITVTDNCDSGLTVSQTPVPGTAITNGMSVVMSTADNSGNSKSCSFIINVVADNEAPVFTCLPDQMVACNTKLVPDFTKMITVKDNFDPNPEVTQSPTPGSAFTEGMIVEIKAVDKSYNLKKCSFKVQSNPVVVDAGEDQEVNEGELVKLDAMALESGTFSWSPSKGLSNSKIANPSFFATETTTYTVSFKNALGCETTDEVTIVVKPIDKDETKYGFSPNNDGINDFWEIDDITQYPQNQVLIYSRWGDLVFQMDNYNNTTNVFAGIANRSRKLGANELPEGTYFFEIRVNQPHHFKKLKGYLVLKR</sequence>
<gene>
    <name evidence="5" type="ORF">SAMN06265349_106220</name>
</gene>
<dbReference type="InterPro" id="IPR013517">
    <property type="entry name" value="FG-GAP"/>
</dbReference>
<dbReference type="Gene3D" id="2.60.40.10">
    <property type="entry name" value="Immunoglobulins"/>
    <property type="match status" value="1"/>
</dbReference>
<proteinExistence type="predicted"/>
<keyword evidence="2" id="KW-0677">Repeat</keyword>
<dbReference type="PROSITE" id="PS50825">
    <property type="entry name" value="HYR"/>
    <property type="match status" value="2"/>
</dbReference>
<dbReference type="SMART" id="SM00191">
    <property type="entry name" value="Int_alpha"/>
    <property type="match status" value="12"/>
</dbReference>
<evidence type="ECO:0000256" key="3">
    <source>
        <dbReference type="ARBA" id="ARBA00023180"/>
    </source>
</evidence>
<protein>
    <submittedName>
        <fullName evidence="5">Gliding motility-associated C-terminal domain-containing protein</fullName>
    </submittedName>
</protein>
<dbReference type="NCBIfam" id="TIGR04131">
    <property type="entry name" value="Bac_Flav_CTERM"/>
    <property type="match status" value="1"/>
</dbReference>
<dbReference type="InterPro" id="IPR000413">
    <property type="entry name" value="Integrin_alpha"/>
</dbReference>
<dbReference type="Gene3D" id="2.130.10.130">
    <property type="entry name" value="Integrin alpha, N-terminal"/>
    <property type="match status" value="7"/>
</dbReference>
<dbReference type="InterPro" id="IPR013519">
    <property type="entry name" value="Int_alpha_beta-p"/>
</dbReference>
<dbReference type="GO" id="GO:0008305">
    <property type="term" value="C:integrin complex"/>
    <property type="evidence" value="ECO:0007669"/>
    <property type="project" value="InterPro"/>
</dbReference>
<dbReference type="Pfam" id="PF01839">
    <property type="entry name" value="FG-GAP"/>
    <property type="match status" value="3"/>
</dbReference>
<dbReference type="InterPro" id="IPR013783">
    <property type="entry name" value="Ig-like_fold"/>
</dbReference>
<reference evidence="5 6" key="1">
    <citation type="submission" date="2017-05" db="EMBL/GenBank/DDBJ databases">
        <authorList>
            <person name="Varghese N."/>
            <person name="Submissions S."/>
        </authorList>
    </citation>
    <scope>NUCLEOTIDE SEQUENCE [LARGE SCALE GENOMIC DNA]</scope>
    <source>
        <strain evidence="5 6">DSM 19382</strain>
    </source>
</reference>
<dbReference type="InterPro" id="IPR003410">
    <property type="entry name" value="HYR_dom"/>
</dbReference>
<dbReference type="PANTHER" id="PTHR24273:SF32">
    <property type="entry name" value="HYALIN"/>
    <property type="match status" value="1"/>
</dbReference>
<evidence type="ECO:0000256" key="2">
    <source>
        <dbReference type="ARBA" id="ARBA00022737"/>
    </source>
</evidence>
<feature type="domain" description="HYR" evidence="4">
    <location>
        <begin position="532"/>
        <end position="613"/>
    </location>
</feature>
<keyword evidence="1" id="KW-0732">Signal</keyword>
<keyword evidence="3" id="KW-0325">Glycoprotein</keyword>
<evidence type="ECO:0000313" key="6">
    <source>
        <dbReference type="Proteomes" id="UP000317289"/>
    </source>
</evidence>
<dbReference type="PROSITE" id="PS51470">
    <property type="entry name" value="FG_GAP"/>
    <property type="match status" value="2"/>
</dbReference>
<dbReference type="Pfam" id="PF13585">
    <property type="entry name" value="CHU_C"/>
    <property type="match status" value="1"/>
</dbReference>
<dbReference type="PRINTS" id="PR01185">
    <property type="entry name" value="INTEGRINA"/>
</dbReference>